<dbReference type="KEGG" id="dci:103522692"/>
<feature type="domain" description="Sm" evidence="13">
    <location>
        <begin position="51"/>
        <end position="98"/>
    </location>
</feature>
<evidence type="ECO:0000256" key="9">
    <source>
        <dbReference type="ARBA" id="ARBA00023274"/>
    </source>
</evidence>
<evidence type="ECO:0000256" key="11">
    <source>
        <dbReference type="SAM" id="MobiDB-lite"/>
    </source>
</evidence>
<evidence type="ECO:0000256" key="12">
    <source>
        <dbReference type="SAM" id="Phobius"/>
    </source>
</evidence>
<gene>
    <name evidence="15" type="primary">LOC103522692</name>
</gene>
<dbReference type="GO" id="GO:0000398">
    <property type="term" value="P:mRNA splicing, via spliceosome"/>
    <property type="evidence" value="ECO:0007669"/>
    <property type="project" value="TreeGrafter"/>
</dbReference>
<comment type="similarity">
    <text evidence="3">Belongs to the snRNP SmB/SmN family.</text>
</comment>
<dbReference type="PANTHER" id="PTHR10701:SF0">
    <property type="entry name" value="SMALL NUCLEAR RIBONUCLEOPROTEIN-ASSOCIATED PROTEIN B"/>
    <property type="match status" value="1"/>
</dbReference>
<dbReference type="PANTHER" id="PTHR10701">
    <property type="entry name" value="SMALL NUCLEAR RIBONUCLEOPROTEIN-ASSOCIATED PROTEIN B AND N"/>
    <property type="match status" value="1"/>
</dbReference>
<keyword evidence="14" id="KW-1185">Reference proteome</keyword>
<dbReference type="GO" id="GO:0005682">
    <property type="term" value="C:U5 snRNP"/>
    <property type="evidence" value="ECO:0007669"/>
    <property type="project" value="TreeGrafter"/>
</dbReference>
<dbReference type="GeneID" id="103522692"/>
<dbReference type="GO" id="GO:0071013">
    <property type="term" value="C:catalytic step 2 spliceosome"/>
    <property type="evidence" value="ECO:0007669"/>
    <property type="project" value="TreeGrafter"/>
</dbReference>
<dbReference type="Proteomes" id="UP000079169">
    <property type="component" value="Unplaced"/>
</dbReference>
<evidence type="ECO:0000313" key="15">
    <source>
        <dbReference type="RefSeq" id="XP_026688505.1"/>
    </source>
</evidence>
<dbReference type="RefSeq" id="XP_026688505.1">
    <property type="nucleotide sequence ID" value="XM_026832704.1"/>
</dbReference>
<keyword evidence="5" id="KW-0507">mRNA processing</keyword>
<dbReference type="CDD" id="cd01717">
    <property type="entry name" value="Sm_B"/>
    <property type="match status" value="1"/>
</dbReference>
<evidence type="ECO:0000313" key="14">
    <source>
        <dbReference type="Proteomes" id="UP000079169"/>
    </source>
</evidence>
<dbReference type="AlphaFoldDB" id="A0A3Q0JNW0"/>
<keyword evidence="12" id="KW-0472">Membrane</keyword>
<evidence type="ECO:0000256" key="10">
    <source>
        <dbReference type="ARBA" id="ARBA00041355"/>
    </source>
</evidence>
<keyword evidence="9 15" id="KW-0687">Ribonucleoprotein</keyword>
<dbReference type="SUPFAM" id="SSF50182">
    <property type="entry name" value="Sm-like ribonucleoproteins"/>
    <property type="match status" value="1"/>
</dbReference>
<dbReference type="STRING" id="121845.A0A3Q0JNW0"/>
<evidence type="ECO:0000256" key="1">
    <source>
        <dbReference type="ARBA" id="ARBA00004123"/>
    </source>
</evidence>
<keyword evidence="12" id="KW-0812">Transmembrane</keyword>
<evidence type="ECO:0000256" key="6">
    <source>
        <dbReference type="ARBA" id="ARBA00022884"/>
    </source>
</evidence>
<evidence type="ECO:0000256" key="4">
    <source>
        <dbReference type="ARBA" id="ARBA00022490"/>
    </source>
</evidence>
<accession>A0A3Q0JNW0</accession>
<keyword evidence="7" id="KW-0508">mRNA splicing</keyword>
<dbReference type="GO" id="GO:0003723">
    <property type="term" value="F:RNA binding"/>
    <property type="evidence" value="ECO:0007669"/>
    <property type="project" value="UniProtKB-KW"/>
</dbReference>
<feature type="region of interest" description="Disordered" evidence="11">
    <location>
        <begin position="101"/>
        <end position="138"/>
    </location>
</feature>
<evidence type="ECO:0000256" key="3">
    <source>
        <dbReference type="ARBA" id="ARBA00009123"/>
    </source>
</evidence>
<dbReference type="GO" id="GO:0046540">
    <property type="term" value="C:U4/U6 x U5 tri-snRNP complex"/>
    <property type="evidence" value="ECO:0007669"/>
    <property type="project" value="TreeGrafter"/>
</dbReference>
<dbReference type="PaxDb" id="121845-A0A3Q0JNW0"/>
<evidence type="ECO:0000259" key="13">
    <source>
        <dbReference type="Pfam" id="PF01423"/>
    </source>
</evidence>
<comment type="subcellular location">
    <subcellularLocation>
        <location evidence="2">Cytoplasm</location>
    </subcellularLocation>
    <subcellularLocation>
        <location evidence="1">Nucleus</location>
    </subcellularLocation>
</comment>
<evidence type="ECO:0000256" key="8">
    <source>
        <dbReference type="ARBA" id="ARBA00023242"/>
    </source>
</evidence>
<dbReference type="GO" id="GO:0005686">
    <property type="term" value="C:U2 snRNP"/>
    <property type="evidence" value="ECO:0007669"/>
    <property type="project" value="TreeGrafter"/>
</dbReference>
<evidence type="ECO:0000256" key="7">
    <source>
        <dbReference type="ARBA" id="ARBA00023187"/>
    </source>
</evidence>
<dbReference type="GO" id="GO:0005687">
    <property type="term" value="C:U4 snRNP"/>
    <property type="evidence" value="ECO:0007669"/>
    <property type="project" value="TreeGrafter"/>
</dbReference>
<dbReference type="Pfam" id="PF01423">
    <property type="entry name" value="LSM"/>
    <property type="match status" value="1"/>
</dbReference>
<dbReference type="InterPro" id="IPR050914">
    <property type="entry name" value="snRNP_SmB/NAA38-like"/>
</dbReference>
<organism evidence="14 15">
    <name type="scientific">Diaphorina citri</name>
    <name type="common">Asian citrus psyllid</name>
    <dbReference type="NCBI Taxonomy" id="121845"/>
    <lineage>
        <taxon>Eukaryota</taxon>
        <taxon>Metazoa</taxon>
        <taxon>Ecdysozoa</taxon>
        <taxon>Arthropoda</taxon>
        <taxon>Hexapoda</taxon>
        <taxon>Insecta</taxon>
        <taxon>Pterygota</taxon>
        <taxon>Neoptera</taxon>
        <taxon>Paraneoptera</taxon>
        <taxon>Hemiptera</taxon>
        <taxon>Sternorrhyncha</taxon>
        <taxon>Psylloidea</taxon>
        <taxon>Psyllidae</taxon>
        <taxon>Diaphorininae</taxon>
        <taxon>Diaphorina</taxon>
    </lineage>
</organism>
<reference evidence="15" key="1">
    <citation type="submission" date="2025-08" db="UniProtKB">
        <authorList>
            <consortium name="RefSeq"/>
        </authorList>
    </citation>
    <scope>IDENTIFICATION</scope>
</reference>
<dbReference type="GO" id="GO:0071004">
    <property type="term" value="C:U2-type prespliceosome"/>
    <property type="evidence" value="ECO:0007669"/>
    <property type="project" value="TreeGrafter"/>
</dbReference>
<feature type="transmembrane region" description="Helical" evidence="12">
    <location>
        <begin position="31"/>
        <end position="50"/>
    </location>
</feature>
<dbReference type="InterPro" id="IPR001163">
    <property type="entry name" value="Sm_dom_euk/arc"/>
</dbReference>
<sequence length="156" mass="17562">MYREERHELCLPLMLRPSERLWSQDKWEQVFLWKLPLIYFFIYFHYYFFLAFDKHMNLILVDCDEFRRLKGKDKDGERAEKRALGFVLLRGENVVSMTVEGPPPAEEGIPRVPLASGGGAGGPGTSRAAGRGISGGGSSAPAGNLEIINYQVSLKI</sequence>
<dbReference type="InterPro" id="IPR010920">
    <property type="entry name" value="LSM_dom_sf"/>
</dbReference>
<evidence type="ECO:0000256" key="5">
    <source>
        <dbReference type="ARBA" id="ARBA00022664"/>
    </source>
</evidence>
<keyword evidence="12" id="KW-1133">Transmembrane helix</keyword>
<dbReference type="GO" id="GO:0005737">
    <property type="term" value="C:cytoplasm"/>
    <property type="evidence" value="ECO:0007669"/>
    <property type="project" value="UniProtKB-SubCell"/>
</dbReference>
<protein>
    <recommendedName>
        <fullName evidence="10">Sm protein B</fullName>
    </recommendedName>
</protein>
<keyword evidence="4" id="KW-0963">Cytoplasm</keyword>
<dbReference type="Gene3D" id="2.30.30.100">
    <property type="match status" value="1"/>
</dbReference>
<proteinExistence type="inferred from homology"/>
<name>A0A3Q0JNW0_DIACI</name>
<dbReference type="GO" id="GO:0070990">
    <property type="term" value="F:snRNP binding"/>
    <property type="evidence" value="ECO:0007669"/>
    <property type="project" value="TreeGrafter"/>
</dbReference>
<keyword evidence="6" id="KW-0694">RNA-binding</keyword>
<dbReference type="GO" id="GO:0005685">
    <property type="term" value="C:U1 snRNP"/>
    <property type="evidence" value="ECO:0007669"/>
    <property type="project" value="TreeGrafter"/>
</dbReference>
<keyword evidence="8" id="KW-0539">Nucleus</keyword>
<evidence type="ECO:0000256" key="2">
    <source>
        <dbReference type="ARBA" id="ARBA00004496"/>
    </source>
</evidence>